<protein>
    <recommendedName>
        <fullName evidence="5">Cornifelin-like protein</fullName>
    </recommendedName>
</protein>
<evidence type="ECO:0000313" key="2">
    <source>
        <dbReference type="EMBL" id="CAF1418997.1"/>
    </source>
</evidence>
<evidence type="ECO:0008006" key="5">
    <source>
        <dbReference type="Google" id="ProtNLM"/>
    </source>
</evidence>
<dbReference type="AlphaFoldDB" id="A0A816C4Y1"/>
<dbReference type="EMBL" id="CAJNOM010001827">
    <property type="protein sequence ID" value="CAF1620089.1"/>
    <property type="molecule type" value="Genomic_DNA"/>
</dbReference>
<dbReference type="Pfam" id="PF04749">
    <property type="entry name" value="PLAC8"/>
    <property type="match status" value="1"/>
</dbReference>
<comment type="similarity">
    <text evidence="1">Belongs to the cornifelin family.</text>
</comment>
<dbReference type="Proteomes" id="UP000663877">
    <property type="component" value="Unassembled WGS sequence"/>
</dbReference>
<dbReference type="InterPro" id="IPR006461">
    <property type="entry name" value="PLAC_motif_containing"/>
</dbReference>
<dbReference type="EMBL" id="CAJNOI010001507">
    <property type="protein sequence ID" value="CAF1418997.1"/>
    <property type="molecule type" value="Genomic_DNA"/>
</dbReference>
<reference evidence="3" key="1">
    <citation type="submission" date="2021-02" db="EMBL/GenBank/DDBJ databases">
        <authorList>
            <person name="Nowell W R."/>
        </authorList>
    </citation>
    <scope>NUCLEOTIDE SEQUENCE</scope>
</reference>
<evidence type="ECO:0000313" key="3">
    <source>
        <dbReference type="EMBL" id="CAF1620089.1"/>
    </source>
</evidence>
<accession>A0A816C4Y1</accession>
<dbReference type="PANTHER" id="PTHR15907">
    <property type="entry name" value="DUF614 FAMILY PROTEIN-RELATED"/>
    <property type="match status" value="1"/>
</dbReference>
<evidence type="ECO:0000313" key="4">
    <source>
        <dbReference type="Proteomes" id="UP000663832"/>
    </source>
</evidence>
<dbReference type="OrthoDB" id="1045822at2759"/>
<comment type="caution">
    <text evidence="3">The sequence shown here is derived from an EMBL/GenBank/DDBJ whole genome shotgun (WGS) entry which is preliminary data.</text>
</comment>
<gene>
    <name evidence="2" type="ORF">BJG266_LOCUS38667</name>
    <name evidence="3" type="ORF">QVE165_LOCUS55524</name>
</gene>
<proteinExistence type="inferred from homology"/>
<sequence>MASSFANANVVTVQPTYSKTNPFKELNGNWNVGLFDCCTDVSKCCYVFWCTPCYCCSLASKLDESIWSCCCVGYALPMYRMKVRSILKIQGDTFSDHCAVLWCPCCVALQMDNELKVRNIA</sequence>
<evidence type="ECO:0000256" key="1">
    <source>
        <dbReference type="ARBA" id="ARBA00009024"/>
    </source>
</evidence>
<dbReference type="Proteomes" id="UP000663832">
    <property type="component" value="Unassembled WGS sequence"/>
</dbReference>
<dbReference type="NCBIfam" id="TIGR01571">
    <property type="entry name" value="A_thal_Cys_rich"/>
    <property type="match status" value="1"/>
</dbReference>
<keyword evidence="4" id="KW-1185">Reference proteome</keyword>
<name>A0A816C4Y1_9BILA</name>
<organism evidence="3 4">
    <name type="scientific">Adineta steineri</name>
    <dbReference type="NCBI Taxonomy" id="433720"/>
    <lineage>
        <taxon>Eukaryota</taxon>
        <taxon>Metazoa</taxon>
        <taxon>Spiralia</taxon>
        <taxon>Gnathifera</taxon>
        <taxon>Rotifera</taxon>
        <taxon>Eurotatoria</taxon>
        <taxon>Bdelloidea</taxon>
        <taxon>Adinetida</taxon>
        <taxon>Adinetidae</taxon>
        <taxon>Adineta</taxon>
    </lineage>
</organism>